<protein>
    <submittedName>
        <fullName evidence="3">PqiC family protein</fullName>
    </submittedName>
</protein>
<dbReference type="Gene3D" id="3.40.50.10610">
    <property type="entry name" value="ABC-type transport auxiliary lipoprotein component"/>
    <property type="match status" value="1"/>
</dbReference>
<dbReference type="Pfam" id="PF03886">
    <property type="entry name" value="ABC_trans_aux"/>
    <property type="match status" value="1"/>
</dbReference>
<keyword evidence="4" id="KW-1185">Reference proteome</keyword>
<feature type="signal peptide" evidence="1">
    <location>
        <begin position="1"/>
        <end position="23"/>
    </location>
</feature>
<evidence type="ECO:0000313" key="3">
    <source>
        <dbReference type="EMBL" id="MCK1786950.1"/>
    </source>
</evidence>
<proteinExistence type="predicted"/>
<evidence type="ECO:0000256" key="1">
    <source>
        <dbReference type="SAM" id="SignalP"/>
    </source>
</evidence>
<dbReference type="EMBL" id="JAKNRV010000276">
    <property type="protein sequence ID" value="MCK1786950.1"/>
    <property type="molecule type" value="Genomic_DNA"/>
</dbReference>
<evidence type="ECO:0000259" key="2">
    <source>
        <dbReference type="Pfam" id="PF03886"/>
    </source>
</evidence>
<dbReference type="SUPFAM" id="SSF159594">
    <property type="entry name" value="XCC0632-like"/>
    <property type="match status" value="1"/>
</dbReference>
<comment type="caution">
    <text evidence="3">The sequence shown here is derived from an EMBL/GenBank/DDBJ whole genome shotgun (WGS) entry which is preliminary data.</text>
</comment>
<feature type="domain" description="ABC-type transport auxiliary lipoprotein component" evidence="2">
    <location>
        <begin position="25"/>
        <end position="185"/>
    </location>
</feature>
<name>A0ABT0EMJ0_9PSED</name>
<accession>A0ABT0EMJ0</accession>
<evidence type="ECO:0000313" key="4">
    <source>
        <dbReference type="Proteomes" id="UP001317085"/>
    </source>
</evidence>
<sequence>MKTPLLILITSVCLTACSAPVMHSYTLQGSTPPSEPPVEAPAFQLEIRPIRVPVQVDQPQLVVRLNQASLAIMENDRWGAPLAEEFHDALTDRLESRLGTHDLAGMSKDAKRPVLSIQAEVRRFDSLPGQYALEEVVWSLELRGNGQGRRTLTCATQIRQPAGVELKSLVLAHQHLIDLLAKTIADTANGWTKDAALKCPSGNV</sequence>
<dbReference type="RefSeq" id="WP_247405498.1">
    <property type="nucleotide sequence ID" value="NZ_JAKNRV010000276.1"/>
</dbReference>
<feature type="chain" id="PRO_5046427660" evidence="1">
    <location>
        <begin position="24"/>
        <end position="204"/>
    </location>
</feature>
<dbReference type="InterPro" id="IPR005586">
    <property type="entry name" value="ABC_trans_aux"/>
</dbReference>
<organism evidence="3 4">
    <name type="scientific">Pseudomonas emilianonis</name>
    <dbReference type="NCBI Taxonomy" id="2915812"/>
    <lineage>
        <taxon>Bacteria</taxon>
        <taxon>Pseudomonadati</taxon>
        <taxon>Pseudomonadota</taxon>
        <taxon>Gammaproteobacteria</taxon>
        <taxon>Pseudomonadales</taxon>
        <taxon>Pseudomonadaceae</taxon>
        <taxon>Pseudomonas</taxon>
    </lineage>
</organism>
<dbReference type="Proteomes" id="UP001317085">
    <property type="component" value="Unassembled WGS sequence"/>
</dbReference>
<reference evidence="3 4" key="1">
    <citation type="submission" date="2022-02" db="EMBL/GenBank/DDBJ databases">
        <title>Comparative genomics of the first Antarctic Pseudomonas spp. capable of biotransforming 2,4,6-Trinitrotoluene.</title>
        <authorList>
            <person name="Cabrera M.A."/>
            <person name="Marquez S.L."/>
            <person name="Perez-Donoso J.M."/>
        </authorList>
    </citation>
    <scope>NUCLEOTIDE SEQUENCE [LARGE SCALE GENOMIC DNA]</scope>
    <source>
        <strain evidence="3 4">TNT11</strain>
    </source>
</reference>
<keyword evidence="1" id="KW-0732">Signal</keyword>
<gene>
    <name evidence="3" type="ORF">L9Z73_22170</name>
</gene>